<dbReference type="AlphaFoldDB" id="E3J2H9"/>
<gene>
    <name evidence="2" type="ordered locus">FraEuI1c_2459</name>
</gene>
<dbReference type="PANTHER" id="PTHR36973:SF4">
    <property type="entry name" value="NODULATION PROTEIN"/>
    <property type="match status" value="1"/>
</dbReference>
<evidence type="ECO:0000313" key="2">
    <source>
        <dbReference type="EMBL" id="ADP80493.1"/>
    </source>
</evidence>
<dbReference type="KEGG" id="fri:FraEuI1c_2459"/>
<accession>E3J2H9</accession>
<dbReference type="InterPro" id="IPR029063">
    <property type="entry name" value="SAM-dependent_MTases_sf"/>
</dbReference>
<organism evidence="2 3">
    <name type="scientific">Pseudofrankia inefficax (strain DSM 45817 / CECT 9037 / DDB 130130 / EuI1c)</name>
    <name type="common">Frankia inefficax</name>
    <dbReference type="NCBI Taxonomy" id="298654"/>
    <lineage>
        <taxon>Bacteria</taxon>
        <taxon>Bacillati</taxon>
        <taxon>Actinomycetota</taxon>
        <taxon>Actinomycetes</taxon>
        <taxon>Frankiales</taxon>
        <taxon>Frankiaceae</taxon>
        <taxon>Pseudofrankia</taxon>
    </lineage>
</organism>
<dbReference type="eggNOG" id="COG0457">
    <property type="taxonomic scope" value="Bacteria"/>
</dbReference>
<dbReference type="InterPro" id="IPR006342">
    <property type="entry name" value="FkbM_mtfrase"/>
</dbReference>
<dbReference type="EMBL" id="CP002299">
    <property type="protein sequence ID" value="ADP80493.1"/>
    <property type="molecule type" value="Genomic_DNA"/>
</dbReference>
<evidence type="ECO:0000259" key="1">
    <source>
        <dbReference type="Pfam" id="PF05050"/>
    </source>
</evidence>
<dbReference type="PANTHER" id="PTHR36973">
    <property type="entry name" value="SLL1456 PROTEIN-RELATED"/>
    <property type="match status" value="1"/>
</dbReference>
<proteinExistence type="predicted"/>
<feature type="domain" description="Methyltransferase FkbM" evidence="1">
    <location>
        <begin position="62"/>
        <end position="238"/>
    </location>
</feature>
<protein>
    <submittedName>
        <fullName evidence="2">Methyltransferase FkbM family</fullName>
    </submittedName>
</protein>
<dbReference type="SUPFAM" id="SSF53335">
    <property type="entry name" value="S-adenosyl-L-methionine-dependent methyltransferases"/>
    <property type="match status" value="1"/>
</dbReference>
<keyword evidence="3" id="KW-1185">Reference proteome</keyword>
<dbReference type="RefSeq" id="WP_013423611.1">
    <property type="nucleotide sequence ID" value="NC_014666.1"/>
</dbReference>
<keyword evidence="2" id="KW-0808">Transferase</keyword>
<dbReference type="Proteomes" id="UP000002484">
    <property type="component" value="Chromosome"/>
</dbReference>
<name>E3J2H9_PSEI1</name>
<keyword evidence="2" id="KW-0489">Methyltransferase</keyword>
<reference evidence="2 3" key="1">
    <citation type="submission" date="2010-10" db="EMBL/GenBank/DDBJ databases">
        <title>Complete sequence of Frankia sp. EuI1c.</title>
        <authorList>
            <consortium name="US DOE Joint Genome Institute"/>
            <person name="Lucas S."/>
            <person name="Copeland A."/>
            <person name="Lapidus A."/>
            <person name="Cheng J.-F."/>
            <person name="Bruce D."/>
            <person name="Goodwin L."/>
            <person name="Pitluck S."/>
            <person name="Chertkov O."/>
            <person name="Detter J.C."/>
            <person name="Han C."/>
            <person name="Tapia R."/>
            <person name="Land M."/>
            <person name="Hauser L."/>
            <person name="Jeffries C."/>
            <person name="Kyrpides N."/>
            <person name="Ivanova N."/>
            <person name="Mikhailova N."/>
            <person name="Beauchemin N."/>
            <person name="Sen A."/>
            <person name="Sur S.A."/>
            <person name="Gtari M."/>
            <person name="Wall L."/>
            <person name="Tisa L."/>
            <person name="Woyke T."/>
        </authorList>
    </citation>
    <scope>NUCLEOTIDE SEQUENCE [LARGE SCALE GENOMIC DNA]</scope>
    <source>
        <strain evidence="3">DSM 45817 / CECT 9037 / EuI1c</strain>
    </source>
</reference>
<dbReference type="Pfam" id="PF05050">
    <property type="entry name" value="Methyltransf_21"/>
    <property type="match status" value="1"/>
</dbReference>
<dbReference type="InterPro" id="IPR053188">
    <property type="entry name" value="FkbM_Methyltransferase"/>
</dbReference>
<dbReference type="STRING" id="298654.FraEuI1c_2459"/>
<evidence type="ECO:0000313" key="3">
    <source>
        <dbReference type="Proteomes" id="UP000002484"/>
    </source>
</evidence>
<dbReference type="GO" id="GO:0008171">
    <property type="term" value="F:O-methyltransferase activity"/>
    <property type="evidence" value="ECO:0007669"/>
    <property type="project" value="TreeGrafter"/>
</dbReference>
<dbReference type="Gene3D" id="3.40.50.150">
    <property type="entry name" value="Vaccinia Virus protein VP39"/>
    <property type="match status" value="1"/>
</dbReference>
<sequence>MVKANPRWVARNVVRRVPPANAHMPLNMWTSLWGGANGPGIDAVSIVKRIADRAGRPLTVVQIGANDGEMGDPIHDAIVNHGWRGVVVEPLPHLFTALANSYRGVPGISCERTAIGTEEGTATMYAVHWKPSDPVWVIGLSSLRREVVLESKELIPDIEDRIEEIEVPVMRLETLLVKHGIVHIDLLQVDTEGFDYEIIRQIDFGSPWAPRHLIYEACHLGVDLEKARALLRDAGYKIVPAGYDDYAFRP</sequence>
<dbReference type="InParanoid" id="E3J2H9"/>
<dbReference type="GO" id="GO:0032259">
    <property type="term" value="P:methylation"/>
    <property type="evidence" value="ECO:0007669"/>
    <property type="project" value="UniProtKB-KW"/>
</dbReference>
<dbReference type="HOGENOM" id="CLU_089273_0_0_11"/>
<dbReference type="OrthoDB" id="9810122at2"/>
<dbReference type="NCBIfam" id="TIGR01444">
    <property type="entry name" value="fkbM_fam"/>
    <property type="match status" value="1"/>
</dbReference>